<dbReference type="InterPro" id="IPR011990">
    <property type="entry name" value="TPR-like_helical_dom_sf"/>
</dbReference>
<dbReference type="Pfam" id="PF01535">
    <property type="entry name" value="PPR"/>
    <property type="match status" value="2"/>
</dbReference>
<evidence type="ECO:0000313" key="4">
    <source>
        <dbReference type="Proteomes" id="UP001178507"/>
    </source>
</evidence>
<dbReference type="Gene3D" id="1.25.40.10">
    <property type="entry name" value="Tetratricopeptide repeat domain"/>
    <property type="match status" value="2"/>
</dbReference>
<feature type="repeat" description="PPR" evidence="2">
    <location>
        <begin position="249"/>
        <end position="283"/>
    </location>
</feature>
<name>A0AA36I7W5_9DINO</name>
<reference evidence="3" key="1">
    <citation type="submission" date="2023-08" db="EMBL/GenBank/DDBJ databases">
        <authorList>
            <person name="Chen Y."/>
            <person name="Shah S."/>
            <person name="Dougan E. K."/>
            <person name="Thang M."/>
            <person name="Chan C."/>
        </authorList>
    </citation>
    <scope>NUCLEOTIDE SEQUENCE</scope>
</reference>
<evidence type="ECO:0000313" key="3">
    <source>
        <dbReference type="EMBL" id="CAJ1381881.1"/>
    </source>
</evidence>
<organism evidence="3 4">
    <name type="scientific">Effrenium voratum</name>
    <dbReference type="NCBI Taxonomy" id="2562239"/>
    <lineage>
        <taxon>Eukaryota</taxon>
        <taxon>Sar</taxon>
        <taxon>Alveolata</taxon>
        <taxon>Dinophyceae</taxon>
        <taxon>Suessiales</taxon>
        <taxon>Symbiodiniaceae</taxon>
        <taxon>Effrenium</taxon>
    </lineage>
</organism>
<accession>A0AA36I7W5</accession>
<comment type="caution">
    <text evidence="3">The sequence shown here is derived from an EMBL/GenBank/DDBJ whole genome shotgun (WGS) entry which is preliminary data.</text>
</comment>
<dbReference type="InterPro" id="IPR020103">
    <property type="entry name" value="PsdUridine_synth_cat_dom_sf"/>
</dbReference>
<keyword evidence="1" id="KW-0677">Repeat</keyword>
<dbReference type="Gene3D" id="3.30.2350.10">
    <property type="entry name" value="Pseudouridine synthase"/>
    <property type="match status" value="1"/>
</dbReference>
<proteinExistence type="predicted"/>
<gene>
    <name evidence="3" type="ORF">EVOR1521_LOCUS9427</name>
</gene>
<dbReference type="InterPro" id="IPR002885">
    <property type="entry name" value="PPR_rpt"/>
</dbReference>
<evidence type="ECO:0000256" key="2">
    <source>
        <dbReference type="PROSITE-ProRule" id="PRU00708"/>
    </source>
</evidence>
<evidence type="ECO:0000256" key="1">
    <source>
        <dbReference type="ARBA" id="ARBA00022737"/>
    </source>
</evidence>
<dbReference type="EMBL" id="CAUJNA010000850">
    <property type="protein sequence ID" value="CAJ1381881.1"/>
    <property type="molecule type" value="Genomic_DNA"/>
</dbReference>
<dbReference type="PANTHER" id="PTHR47936">
    <property type="entry name" value="PPR_LONG DOMAIN-CONTAINING PROTEIN"/>
    <property type="match status" value="1"/>
</dbReference>
<protein>
    <recommendedName>
        <fullName evidence="5">Pentatricopeptide repeat-containing protein, chloroplastic</fullName>
    </recommendedName>
</protein>
<keyword evidence="4" id="KW-1185">Reference proteome</keyword>
<dbReference type="GO" id="GO:0001522">
    <property type="term" value="P:pseudouridine synthesis"/>
    <property type="evidence" value="ECO:0007669"/>
    <property type="project" value="InterPro"/>
</dbReference>
<dbReference type="SUPFAM" id="SSF55120">
    <property type="entry name" value="Pseudouridine synthase"/>
    <property type="match status" value="1"/>
</dbReference>
<dbReference type="AlphaFoldDB" id="A0AA36I7W5"/>
<dbReference type="PROSITE" id="PS51375">
    <property type="entry name" value="PPR"/>
    <property type="match status" value="2"/>
</dbReference>
<evidence type="ECO:0008006" key="5">
    <source>
        <dbReference type="Google" id="ProtNLM"/>
    </source>
</evidence>
<sequence>MARGRDEGLFKCNSAISACKERSAWAEALVVLRRIRTLGFSPSGVSYAVALRSAAPREWEQGLAQCLCQLQAQRVQCNAIIASTALTTLGRGMAWRGSLELFGRMRIQELAQDTIAYTAAIATVEPLGRWQLMLELLAVMPSPDVVAYGSAVSACAKAGFWEGAAALLCEMSARRVRPNAVCLNSAITACGRGTKWLQALGLLELMADQVVRPDAVSFCALISACAVGAQWQVALGLLAAMPSRQLQQSEVGLNSAMSACEKAGQWQRAVDLMRGMGSQSLLPDAVTAGTAAMACDAADQWQRSILLQGAAGHQHASARCTPEELVELIFAAASAGAARPQLLAMVRSQLPEHLAAGRLPWRATARLAWALANLQVYDAQLLDALQEDLQQQVERCTCPTRAVDLESSGLAVLWACSFLGRLRQKARALVHTAAQRAAAPLDGRSVLALAPTATAAPLRVEMQELLVVNKPPHWQVDSTTERDSGASLGALLRGLFPQTRILRDAAHGRGLDVPSSGLLLVAKTYGCYFELRMQLQTGQLLRAARTEYAVLCHGLLPRARAVAARVAAPSAGRGDQSSVAPQGKAGDRWEVALTRSPDARLKASSRAHSAFAM</sequence>
<dbReference type="GO" id="GO:0003723">
    <property type="term" value="F:RNA binding"/>
    <property type="evidence" value="ECO:0007669"/>
    <property type="project" value="InterPro"/>
</dbReference>
<dbReference type="NCBIfam" id="TIGR00756">
    <property type="entry name" value="PPR"/>
    <property type="match status" value="1"/>
</dbReference>
<feature type="repeat" description="PPR" evidence="2">
    <location>
        <begin position="144"/>
        <end position="178"/>
    </location>
</feature>
<dbReference type="Proteomes" id="UP001178507">
    <property type="component" value="Unassembled WGS sequence"/>
</dbReference>
<dbReference type="PANTHER" id="PTHR47936:SF1">
    <property type="entry name" value="PENTATRICOPEPTIDE REPEAT-CONTAINING PROTEIN GUN1, CHLOROPLASTIC"/>
    <property type="match status" value="1"/>
</dbReference>
<dbReference type="GO" id="GO:0009982">
    <property type="term" value="F:pseudouridine synthase activity"/>
    <property type="evidence" value="ECO:0007669"/>
    <property type="project" value="InterPro"/>
</dbReference>